<dbReference type="FunFam" id="3.30.200.20:FF:000097">
    <property type="entry name" value="Probable serine/threonine-protein kinase nek1"/>
    <property type="match status" value="1"/>
</dbReference>
<evidence type="ECO:0000259" key="10">
    <source>
        <dbReference type="PROSITE" id="PS50011"/>
    </source>
</evidence>
<keyword evidence="5" id="KW-0547">Nucleotide-binding</keyword>
<dbReference type="EMBL" id="DS113664">
    <property type="protein sequence ID" value="EAX98713.1"/>
    <property type="molecule type" value="Genomic_DNA"/>
</dbReference>
<dbReference type="PANTHER" id="PTHR44899:SF3">
    <property type="entry name" value="SERINE_THREONINE-PROTEIN KINASE NEK1"/>
    <property type="match status" value="1"/>
</dbReference>
<reference evidence="11" key="1">
    <citation type="submission" date="2006-10" db="EMBL/GenBank/DDBJ databases">
        <authorList>
            <person name="Amadeo P."/>
            <person name="Zhao Q."/>
            <person name="Wortman J."/>
            <person name="Fraser-Liggett C."/>
            <person name="Carlton J."/>
        </authorList>
    </citation>
    <scope>NUCLEOTIDE SEQUENCE</scope>
    <source>
        <strain evidence="11">G3</strain>
    </source>
</reference>
<dbReference type="OMA" id="NICNAPA"/>
<evidence type="ECO:0000256" key="7">
    <source>
        <dbReference type="ARBA" id="ARBA00022840"/>
    </source>
</evidence>
<dbReference type="InterPro" id="IPR051131">
    <property type="entry name" value="NEK_Ser/Thr_kinase_NIMA"/>
</dbReference>
<reference evidence="11" key="2">
    <citation type="journal article" date="2007" name="Science">
        <title>Draft genome sequence of the sexually transmitted pathogen Trichomonas vaginalis.</title>
        <authorList>
            <person name="Carlton J.M."/>
            <person name="Hirt R.P."/>
            <person name="Silva J.C."/>
            <person name="Delcher A.L."/>
            <person name="Schatz M."/>
            <person name="Zhao Q."/>
            <person name="Wortman J.R."/>
            <person name="Bidwell S.L."/>
            <person name="Alsmark U.C.M."/>
            <person name="Besteiro S."/>
            <person name="Sicheritz-Ponten T."/>
            <person name="Noel C.J."/>
            <person name="Dacks J.B."/>
            <person name="Foster P.G."/>
            <person name="Simillion C."/>
            <person name="Van de Peer Y."/>
            <person name="Miranda-Saavedra D."/>
            <person name="Barton G.J."/>
            <person name="Westrop G.D."/>
            <person name="Mueller S."/>
            <person name="Dessi D."/>
            <person name="Fiori P.L."/>
            <person name="Ren Q."/>
            <person name="Paulsen I."/>
            <person name="Zhang H."/>
            <person name="Bastida-Corcuera F.D."/>
            <person name="Simoes-Barbosa A."/>
            <person name="Brown M.T."/>
            <person name="Hayes R.D."/>
            <person name="Mukherjee M."/>
            <person name="Okumura C.Y."/>
            <person name="Schneider R."/>
            <person name="Smith A.J."/>
            <person name="Vanacova S."/>
            <person name="Villalvazo M."/>
            <person name="Haas B.J."/>
            <person name="Pertea M."/>
            <person name="Feldblyum T.V."/>
            <person name="Utterback T.R."/>
            <person name="Shu C.L."/>
            <person name="Osoegawa K."/>
            <person name="de Jong P.J."/>
            <person name="Hrdy I."/>
            <person name="Horvathova L."/>
            <person name="Zubacova Z."/>
            <person name="Dolezal P."/>
            <person name="Malik S.B."/>
            <person name="Logsdon J.M. Jr."/>
            <person name="Henze K."/>
            <person name="Gupta A."/>
            <person name="Wang C.C."/>
            <person name="Dunne R.L."/>
            <person name="Upcroft J.A."/>
            <person name="Upcroft P."/>
            <person name="White O."/>
            <person name="Salzberg S.L."/>
            <person name="Tang P."/>
            <person name="Chiu C.-H."/>
            <person name="Lee Y.-S."/>
            <person name="Embley T.M."/>
            <person name="Coombs G.H."/>
            <person name="Mottram J.C."/>
            <person name="Tachezy J."/>
            <person name="Fraser-Liggett C.M."/>
            <person name="Johnson P.J."/>
        </authorList>
    </citation>
    <scope>NUCLEOTIDE SEQUENCE [LARGE SCALE GENOMIC DNA]</scope>
    <source>
        <strain evidence="11">G3</strain>
    </source>
</reference>
<evidence type="ECO:0000256" key="4">
    <source>
        <dbReference type="ARBA" id="ARBA00022679"/>
    </source>
</evidence>
<evidence type="ECO:0000313" key="11">
    <source>
        <dbReference type="EMBL" id="EAX98713.1"/>
    </source>
</evidence>
<dbReference type="AlphaFoldDB" id="A2F8N5"/>
<dbReference type="PANTHER" id="PTHR44899">
    <property type="entry name" value="CAMK FAMILY PROTEIN KINASE"/>
    <property type="match status" value="1"/>
</dbReference>
<dbReference type="RefSeq" id="XP_001311643.1">
    <property type="nucleotide sequence ID" value="XM_001311642.1"/>
</dbReference>
<dbReference type="PROSITE" id="PS00108">
    <property type="entry name" value="PROTEIN_KINASE_ST"/>
    <property type="match status" value="1"/>
</dbReference>
<evidence type="ECO:0000256" key="2">
    <source>
        <dbReference type="ARBA" id="ARBA00012513"/>
    </source>
</evidence>
<keyword evidence="3" id="KW-0723">Serine/threonine-protein kinase</keyword>
<dbReference type="VEuPathDB" id="TrichDB:TVAGG3_0456510"/>
<evidence type="ECO:0000256" key="5">
    <source>
        <dbReference type="ARBA" id="ARBA00022741"/>
    </source>
</evidence>
<dbReference type="InterPro" id="IPR008271">
    <property type="entry name" value="Ser/Thr_kinase_AS"/>
</dbReference>
<dbReference type="SMR" id="A2F8N5"/>
<evidence type="ECO:0000313" key="12">
    <source>
        <dbReference type="Proteomes" id="UP000001542"/>
    </source>
</evidence>
<dbReference type="GO" id="GO:0005737">
    <property type="term" value="C:cytoplasm"/>
    <property type="evidence" value="ECO:0000318"/>
    <property type="project" value="GO_Central"/>
</dbReference>
<dbReference type="VEuPathDB" id="TrichDB:TVAG_480890"/>
<protein>
    <recommendedName>
        <fullName evidence="2">non-specific serine/threonine protein kinase</fullName>
        <ecNumber evidence="2">2.7.11.1</ecNumber>
    </recommendedName>
</protein>
<dbReference type="KEGG" id="tva:4756515"/>
<dbReference type="Pfam" id="PF00069">
    <property type="entry name" value="Pkinase"/>
    <property type="match status" value="1"/>
</dbReference>
<dbReference type="EC" id="2.7.11.1" evidence="2"/>
<evidence type="ECO:0000256" key="9">
    <source>
        <dbReference type="ARBA" id="ARBA00048679"/>
    </source>
</evidence>
<dbReference type="eggNOG" id="KOG0589">
    <property type="taxonomic scope" value="Eukaryota"/>
</dbReference>
<dbReference type="GO" id="GO:0005524">
    <property type="term" value="F:ATP binding"/>
    <property type="evidence" value="ECO:0007669"/>
    <property type="project" value="UniProtKB-KW"/>
</dbReference>
<dbReference type="SUPFAM" id="SSF56112">
    <property type="entry name" value="Protein kinase-like (PK-like)"/>
    <property type="match status" value="1"/>
</dbReference>
<dbReference type="InterPro" id="IPR000719">
    <property type="entry name" value="Prot_kinase_dom"/>
</dbReference>
<dbReference type="OrthoDB" id="248923at2759"/>
<name>A2F8N5_TRIV3</name>
<keyword evidence="12" id="KW-1185">Reference proteome</keyword>
<dbReference type="STRING" id="5722.A2F8N5"/>
<dbReference type="InParanoid" id="A2F8N5"/>
<dbReference type="SMART" id="SM00220">
    <property type="entry name" value="S_TKc"/>
    <property type="match status" value="1"/>
</dbReference>
<accession>A2F8N5</accession>
<dbReference type="GO" id="GO:0004674">
    <property type="term" value="F:protein serine/threonine kinase activity"/>
    <property type="evidence" value="ECO:0000318"/>
    <property type="project" value="GO_Central"/>
</dbReference>
<dbReference type="PROSITE" id="PS50011">
    <property type="entry name" value="PROTEIN_KINASE_DOM"/>
    <property type="match status" value="1"/>
</dbReference>
<sequence length="383" mass="43146">MEKFKLVKEIGRGGYGRALLVRSQVNGELKVIKEINWSLSSKEEKEAALSELKILKTVNCDNIIKVCSAAETKGKLLILMEYADDGDLEKKIQSSNGRLFCEEVIIDFFTQTCLAVKYLHDRKLIHRDIKPANIFLCSGGIVKLGDFGLARTLDTTMDHAVTQVGTALYAAPEVLKGLPYSFSADCWGLGCVLYHLMAQRPPFLGETVAKVAKNVISQKVKIPSRYSDELREICQGLLEKDPKNRLTVSDVLNRPILRLKAAQLIGAKEAEIELGHTVFHGLPAGQTPQDFIRKLDEVRKNQEDLNCENVDMRFTFMGRPIGVDESLPPEKKAEFVRKFASSLVGKKRLSELEDMLDDSNREELQTHEEYLMQLLAELKEYLE</sequence>
<dbReference type="FunFam" id="1.10.510.10:FF:001587">
    <property type="entry name" value="AGC family protein kinase"/>
    <property type="match status" value="1"/>
</dbReference>
<comment type="catalytic activity">
    <reaction evidence="9">
        <text>L-seryl-[protein] + ATP = O-phospho-L-seryl-[protein] + ADP + H(+)</text>
        <dbReference type="Rhea" id="RHEA:17989"/>
        <dbReference type="Rhea" id="RHEA-COMP:9863"/>
        <dbReference type="Rhea" id="RHEA-COMP:11604"/>
        <dbReference type="ChEBI" id="CHEBI:15378"/>
        <dbReference type="ChEBI" id="CHEBI:29999"/>
        <dbReference type="ChEBI" id="CHEBI:30616"/>
        <dbReference type="ChEBI" id="CHEBI:83421"/>
        <dbReference type="ChEBI" id="CHEBI:456216"/>
        <dbReference type="EC" id="2.7.11.1"/>
    </reaction>
</comment>
<evidence type="ECO:0000256" key="6">
    <source>
        <dbReference type="ARBA" id="ARBA00022777"/>
    </source>
</evidence>
<keyword evidence="4" id="KW-0808">Transferase</keyword>
<organism evidence="11 12">
    <name type="scientific">Trichomonas vaginalis (strain ATCC PRA-98 / G3)</name>
    <dbReference type="NCBI Taxonomy" id="412133"/>
    <lineage>
        <taxon>Eukaryota</taxon>
        <taxon>Metamonada</taxon>
        <taxon>Parabasalia</taxon>
        <taxon>Trichomonadida</taxon>
        <taxon>Trichomonadidae</taxon>
        <taxon>Trichomonas</taxon>
    </lineage>
</organism>
<evidence type="ECO:0000256" key="3">
    <source>
        <dbReference type="ARBA" id="ARBA00022527"/>
    </source>
</evidence>
<comment type="catalytic activity">
    <reaction evidence="8">
        <text>L-threonyl-[protein] + ATP = O-phospho-L-threonyl-[protein] + ADP + H(+)</text>
        <dbReference type="Rhea" id="RHEA:46608"/>
        <dbReference type="Rhea" id="RHEA-COMP:11060"/>
        <dbReference type="Rhea" id="RHEA-COMP:11605"/>
        <dbReference type="ChEBI" id="CHEBI:15378"/>
        <dbReference type="ChEBI" id="CHEBI:30013"/>
        <dbReference type="ChEBI" id="CHEBI:30616"/>
        <dbReference type="ChEBI" id="CHEBI:61977"/>
        <dbReference type="ChEBI" id="CHEBI:456216"/>
        <dbReference type="EC" id="2.7.11.1"/>
    </reaction>
</comment>
<keyword evidence="7" id="KW-0067">ATP-binding</keyword>
<dbReference type="Proteomes" id="UP000001542">
    <property type="component" value="Unassembled WGS sequence"/>
</dbReference>
<feature type="domain" description="Protein kinase" evidence="10">
    <location>
        <begin position="4"/>
        <end position="257"/>
    </location>
</feature>
<evidence type="ECO:0000256" key="8">
    <source>
        <dbReference type="ARBA" id="ARBA00047899"/>
    </source>
</evidence>
<dbReference type="Gene3D" id="1.10.510.10">
    <property type="entry name" value="Transferase(Phosphotransferase) domain 1"/>
    <property type="match status" value="1"/>
</dbReference>
<gene>
    <name evidence="11" type="ORF">TVAG_480890</name>
</gene>
<proteinExistence type="inferred from homology"/>
<evidence type="ECO:0000256" key="1">
    <source>
        <dbReference type="ARBA" id="ARBA00010886"/>
    </source>
</evidence>
<keyword evidence="6 11" id="KW-0418">Kinase</keyword>
<comment type="similarity">
    <text evidence="1">Belongs to the protein kinase superfamily. NEK Ser/Thr protein kinase family. NIMA subfamily.</text>
</comment>
<dbReference type="InterPro" id="IPR011009">
    <property type="entry name" value="Kinase-like_dom_sf"/>
</dbReference>